<sequence length="417" mass="44455">MASESAHPASTSGGGGDEEVDAPDYDPADIVEIEGFHDPVAAAADDDHPGVTAPAEEEAEPAEPARPVIRISDRVMERHTQPDVLPTRENAGINTMHELLAEQNAGACIVTAGVKYYQFPGNPHHTVSNPNVWKRLLPQELTTGKQIGMWDLRPLYEADGAFNAHVGCGGKCRDCGPTGYTPATVQALQNQGLRTGGSRKAPCTVDTFKGRPCFHSRPWPGRPAHGLSRPTATCTDPRCQPPGGARRPATSSVSAYTRTRTPVTLRPAVVKATPKVPPGEPNDILARQSHAPDPTAPPPGVRALPAHQAMPIGPGPVAGMDGPERELWTLHATSAARIWAERELHVYPIGGRLCVEAPPTPYQEEGENQYFIVARPTLEEADTLSGPPTRNATRVLPPKALQPWPGTHEGPAASSNE</sequence>
<feature type="region of interest" description="Disordered" evidence="1">
    <location>
        <begin position="272"/>
        <end position="297"/>
    </location>
</feature>
<dbReference type="Proteomes" id="UP000649617">
    <property type="component" value="Unassembled WGS sequence"/>
</dbReference>
<reference evidence="2" key="1">
    <citation type="submission" date="2021-02" db="EMBL/GenBank/DDBJ databases">
        <authorList>
            <person name="Dougan E. K."/>
            <person name="Rhodes N."/>
            <person name="Thang M."/>
            <person name="Chan C."/>
        </authorList>
    </citation>
    <scope>NUCLEOTIDE SEQUENCE</scope>
</reference>
<proteinExistence type="predicted"/>
<evidence type="ECO:0000313" key="3">
    <source>
        <dbReference type="Proteomes" id="UP000649617"/>
    </source>
</evidence>
<gene>
    <name evidence="2" type="ORF">SPIL2461_LOCUS11629</name>
</gene>
<feature type="compositionally biased region" description="Acidic residues" evidence="1">
    <location>
        <begin position="16"/>
        <end position="32"/>
    </location>
</feature>
<dbReference type="AlphaFoldDB" id="A0A812S1P6"/>
<feature type="region of interest" description="Disordered" evidence="1">
    <location>
        <begin position="1"/>
        <end position="65"/>
    </location>
</feature>
<feature type="region of interest" description="Disordered" evidence="1">
    <location>
        <begin position="381"/>
        <end position="417"/>
    </location>
</feature>
<evidence type="ECO:0000313" key="2">
    <source>
        <dbReference type="EMBL" id="CAE7463992.1"/>
    </source>
</evidence>
<comment type="caution">
    <text evidence="2">The sequence shown here is derived from an EMBL/GenBank/DDBJ whole genome shotgun (WGS) entry which is preliminary data.</text>
</comment>
<evidence type="ECO:0000256" key="1">
    <source>
        <dbReference type="SAM" id="MobiDB-lite"/>
    </source>
</evidence>
<keyword evidence="3" id="KW-1185">Reference proteome</keyword>
<dbReference type="EMBL" id="CAJNIZ010022763">
    <property type="protein sequence ID" value="CAE7463992.1"/>
    <property type="molecule type" value="Genomic_DNA"/>
</dbReference>
<protein>
    <submittedName>
        <fullName evidence="2">Uncharacterized protein</fullName>
    </submittedName>
</protein>
<name>A0A812S1P6_SYMPI</name>
<organism evidence="2 3">
    <name type="scientific">Symbiodinium pilosum</name>
    <name type="common">Dinoflagellate</name>
    <dbReference type="NCBI Taxonomy" id="2952"/>
    <lineage>
        <taxon>Eukaryota</taxon>
        <taxon>Sar</taxon>
        <taxon>Alveolata</taxon>
        <taxon>Dinophyceae</taxon>
        <taxon>Suessiales</taxon>
        <taxon>Symbiodiniaceae</taxon>
        <taxon>Symbiodinium</taxon>
    </lineage>
</organism>
<feature type="region of interest" description="Disordered" evidence="1">
    <location>
        <begin position="216"/>
        <end position="256"/>
    </location>
</feature>
<accession>A0A812S1P6</accession>